<reference evidence="3" key="1">
    <citation type="journal article" date="2018" name="Nat. Microbiol.">
        <title>Leveraging single-cell genomics to expand the fungal tree of life.</title>
        <authorList>
            <person name="Ahrendt S.R."/>
            <person name="Quandt C.A."/>
            <person name="Ciobanu D."/>
            <person name="Clum A."/>
            <person name="Salamov A."/>
            <person name="Andreopoulos B."/>
            <person name="Cheng J.F."/>
            <person name="Woyke T."/>
            <person name="Pelin A."/>
            <person name="Henrissat B."/>
            <person name="Reynolds N.K."/>
            <person name="Benny G.L."/>
            <person name="Smith M.E."/>
            <person name="James T.Y."/>
            <person name="Grigoriev I.V."/>
        </authorList>
    </citation>
    <scope>NUCLEOTIDE SEQUENCE [LARGE SCALE GENOMIC DNA]</scope>
    <source>
        <strain evidence="3">RSA 468</strain>
    </source>
</reference>
<feature type="region of interest" description="Disordered" evidence="1">
    <location>
        <begin position="63"/>
        <end position="118"/>
    </location>
</feature>
<name>A0A4P9ZV45_9FUNG</name>
<dbReference type="AlphaFoldDB" id="A0A4P9ZV45"/>
<sequence>MHPSKVSRTVLPTKASLEPPAKPLRFQVYIDPVPVPLLHSEPRVSTSTKSPLTYPVRILTLKTDHSQSDRPPVALPKVSSSLGKRPPVRDSRIGLSDSSPPSTRRFRFRSRSRPPTPALQVTAARSLDFLSDKENAELDLSTSCPEAPDKSLINFDPQRHRPPVPVTHSRRRLPTPIPPAGTPAAPIRRPKAPSAFTYQQSEDRLAASLNRLTLRHRVKNLLRWV</sequence>
<proteinExistence type="predicted"/>
<keyword evidence="3" id="KW-1185">Reference proteome</keyword>
<organism evidence="2 3">
    <name type="scientific">Dimargaris cristalligena</name>
    <dbReference type="NCBI Taxonomy" id="215637"/>
    <lineage>
        <taxon>Eukaryota</taxon>
        <taxon>Fungi</taxon>
        <taxon>Fungi incertae sedis</taxon>
        <taxon>Zoopagomycota</taxon>
        <taxon>Kickxellomycotina</taxon>
        <taxon>Dimargaritomycetes</taxon>
        <taxon>Dimargaritales</taxon>
        <taxon>Dimargaritaceae</taxon>
        <taxon>Dimargaris</taxon>
    </lineage>
</organism>
<protein>
    <submittedName>
        <fullName evidence="2">Uncharacterized protein</fullName>
    </submittedName>
</protein>
<feature type="region of interest" description="Disordered" evidence="1">
    <location>
        <begin position="158"/>
        <end position="190"/>
    </location>
</feature>
<gene>
    <name evidence="2" type="ORF">BJ085DRAFT_38880</name>
</gene>
<evidence type="ECO:0000313" key="2">
    <source>
        <dbReference type="EMBL" id="RKP36791.1"/>
    </source>
</evidence>
<evidence type="ECO:0000256" key="1">
    <source>
        <dbReference type="SAM" id="MobiDB-lite"/>
    </source>
</evidence>
<dbReference type="Proteomes" id="UP000268162">
    <property type="component" value="Unassembled WGS sequence"/>
</dbReference>
<dbReference type="EMBL" id="ML002594">
    <property type="protein sequence ID" value="RKP36791.1"/>
    <property type="molecule type" value="Genomic_DNA"/>
</dbReference>
<accession>A0A4P9ZV45</accession>
<evidence type="ECO:0000313" key="3">
    <source>
        <dbReference type="Proteomes" id="UP000268162"/>
    </source>
</evidence>